<evidence type="ECO:0000313" key="2">
    <source>
        <dbReference type="EnsemblMetazoa" id="SCAU005382-PA"/>
    </source>
</evidence>
<keyword evidence="1" id="KW-0732">Signal</keyword>
<dbReference type="VEuPathDB" id="VectorBase:SCAU005382"/>
<dbReference type="EnsemblMetazoa" id="SCAU005382-RA">
    <property type="protein sequence ID" value="SCAU005382-PA"/>
    <property type="gene ID" value="SCAU005382"/>
</dbReference>
<dbReference type="KEGG" id="scac:106087711"/>
<sequence length="225" mass="27550">MTKFHLILWLNIAFSLKFLVAAGQNTNLLPQRYRLIEYAFHNLNKITWSEEVLNQTTRYLSDLKEWTLWRNQTFVDLNIFEELQQKIDTNLNVLKEFKHNPESCSQLWKAKAQHNQLKQFQSLIDDEQVLREWMERDRILMRRMLYFTIRKYKKFFDNLQLKVEEYLNNLQPYEAMMETTLQQWIKKFKSENDFVERLFLMTEFINLFKEEMNELVSNCIGLPKK</sequence>
<name>A0A1I8P6W8_STOCA</name>
<dbReference type="Proteomes" id="UP000095300">
    <property type="component" value="Unassembled WGS sequence"/>
</dbReference>
<evidence type="ECO:0000313" key="3">
    <source>
        <dbReference type="Proteomes" id="UP000095300"/>
    </source>
</evidence>
<feature type="signal peptide" evidence="1">
    <location>
        <begin position="1"/>
        <end position="23"/>
    </location>
</feature>
<gene>
    <name evidence="2" type="primary">106087711</name>
</gene>
<dbReference type="AlphaFoldDB" id="A0A1I8P6W8"/>
<reference evidence="2" key="1">
    <citation type="submission" date="2020-05" db="UniProtKB">
        <authorList>
            <consortium name="EnsemblMetazoa"/>
        </authorList>
    </citation>
    <scope>IDENTIFICATION</scope>
    <source>
        <strain evidence="2">USDA</strain>
    </source>
</reference>
<evidence type="ECO:0000256" key="1">
    <source>
        <dbReference type="SAM" id="SignalP"/>
    </source>
</evidence>
<keyword evidence="3" id="KW-1185">Reference proteome</keyword>
<accession>A0A1I8P6W8</accession>
<organism evidence="2 3">
    <name type="scientific">Stomoxys calcitrans</name>
    <name type="common">Stable fly</name>
    <name type="synonym">Conops calcitrans</name>
    <dbReference type="NCBI Taxonomy" id="35570"/>
    <lineage>
        <taxon>Eukaryota</taxon>
        <taxon>Metazoa</taxon>
        <taxon>Ecdysozoa</taxon>
        <taxon>Arthropoda</taxon>
        <taxon>Hexapoda</taxon>
        <taxon>Insecta</taxon>
        <taxon>Pterygota</taxon>
        <taxon>Neoptera</taxon>
        <taxon>Endopterygota</taxon>
        <taxon>Diptera</taxon>
        <taxon>Brachycera</taxon>
        <taxon>Muscomorpha</taxon>
        <taxon>Muscoidea</taxon>
        <taxon>Muscidae</taxon>
        <taxon>Stomoxys</taxon>
    </lineage>
</organism>
<protein>
    <submittedName>
        <fullName evidence="2">Uncharacterized protein</fullName>
    </submittedName>
</protein>
<feature type="chain" id="PRO_5009326117" evidence="1">
    <location>
        <begin position="24"/>
        <end position="225"/>
    </location>
</feature>
<proteinExistence type="predicted"/>